<evidence type="ECO:0000256" key="5">
    <source>
        <dbReference type="ARBA" id="ARBA00022840"/>
    </source>
</evidence>
<dbReference type="InterPro" id="IPR027417">
    <property type="entry name" value="P-loop_NTPase"/>
</dbReference>
<feature type="domain" description="Parvovirus non-structural protein 1 helicase" evidence="6">
    <location>
        <begin position="415"/>
        <end position="530"/>
    </location>
</feature>
<keyword evidence="4" id="KW-0547">Nucleotide-binding</keyword>
<comment type="subcellular location">
    <subcellularLocation>
        <location evidence="1">Host nucleus</location>
    </subcellularLocation>
</comment>
<keyword evidence="3" id="KW-0235">DNA replication</keyword>
<accession>A0A8A4XDS3</accession>
<reference evidence="7" key="1">
    <citation type="submission" date="2020-09" db="EMBL/GenBank/DDBJ databases">
        <title>Parvovirus dark matter in the feces of wild birds.</title>
        <authorList>
            <person name="Dai Z."/>
            <person name="Yang S."/>
            <person name="Zhang W."/>
        </authorList>
    </citation>
    <scope>NUCLEOTIDE SEQUENCE</scope>
    <source>
        <strain evidence="7">Brb141par05</strain>
    </source>
</reference>
<dbReference type="GO" id="GO:0019079">
    <property type="term" value="P:viral genome replication"/>
    <property type="evidence" value="ECO:0007669"/>
    <property type="project" value="InterPro"/>
</dbReference>
<keyword evidence="2" id="KW-1048">Host nucleus</keyword>
<evidence type="ECO:0000313" key="7">
    <source>
        <dbReference type="EMBL" id="QTE04125.1"/>
    </source>
</evidence>
<dbReference type="GO" id="GO:0042025">
    <property type="term" value="C:host cell nucleus"/>
    <property type="evidence" value="ECO:0007669"/>
    <property type="project" value="UniProtKB-SubCell"/>
</dbReference>
<protein>
    <submittedName>
        <fullName evidence="7">Nonstructural protein 1</fullName>
    </submittedName>
</protein>
<sequence length="571" mass="65433">MTTLKELLDITWNSLEASQSKAPKNDVRFWMKLFKKLEEMNKPSNSVQEVCTKLNYNVQTIMRYYWKSYGQSTMETLETLYLKIGKMLESYLNMSISLTNLSTIQDLLLNLILLDTDLEMDLTSESYSAMSLTGTTSTSSTIAHTVTEVVDALSKSDSEVLRQKISNKGVFSPTLEKSGYISTYTICYGSPGDSKCGVEEHTKDHLVHVSISVSFNSHSNGTLILIDQELRREHLTPRYVKLLEGKDDGVIPELGGVRTVHNKGWDNGRRDKGMEEDERSVRELHGFEGFKINADIKKWIAIQKAVSAELATEYEFPVQKVASRARLRKHPVISCPTNKNYLAGAIEFWALDLVDKPLRWFYDFLNNRTDHVFDRQRWNVGGYLSMEESLNVLDQLMRWQYNDEEDKIKEFLTDLVDILDKRILKRNTLVICSPPSAGKNYFVDAICALFSNVGILGTANKSNAFPFMNAVDRRLLLWNEVNYEAAEIDTVKQLTAGDTCTVKVKNKEPGVVQRTPIICMVNQSIPLMYEEVFKERVVSHRWKKAHFLKDVTKYPYPMSIFALLNKYEIKF</sequence>
<organism evidence="7">
    <name type="scientific">Fringilla montifringilla ambidensovirus</name>
    <dbReference type="NCBI Taxonomy" id="2794462"/>
    <lineage>
        <taxon>Viruses</taxon>
        <taxon>Monodnaviria</taxon>
        <taxon>Shotokuvirae</taxon>
        <taxon>Cossaviricota</taxon>
        <taxon>Quintoviricetes</taxon>
        <taxon>Piccovirales</taxon>
        <taxon>Parvoviridae</taxon>
        <taxon>Densovirinae</taxon>
        <taxon>Ambidensovirus</taxon>
    </lineage>
</organism>
<proteinExistence type="predicted"/>
<keyword evidence="5" id="KW-0067">ATP-binding</keyword>
<evidence type="ECO:0000259" key="6">
    <source>
        <dbReference type="Pfam" id="PF01057"/>
    </source>
</evidence>
<dbReference type="InterPro" id="IPR001257">
    <property type="entry name" value="Parvovirus_NS1_helicase"/>
</dbReference>
<name>A0A8A4XDS3_9VIRU</name>
<dbReference type="EMBL" id="MW046635">
    <property type="protein sequence ID" value="QTE04125.1"/>
    <property type="molecule type" value="Genomic_DNA"/>
</dbReference>
<evidence type="ECO:0000256" key="2">
    <source>
        <dbReference type="ARBA" id="ARBA00022562"/>
    </source>
</evidence>
<dbReference type="SUPFAM" id="SSF52540">
    <property type="entry name" value="P-loop containing nucleoside triphosphate hydrolases"/>
    <property type="match status" value="1"/>
</dbReference>
<evidence type="ECO:0000256" key="4">
    <source>
        <dbReference type="ARBA" id="ARBA00022741"/>
    </source>
</evidence>
<evidence type="ECO:0000256" key="3">
    <source>
        <dbReference type="ARBA" id="ARBA00022705"/>
    </source>
</evidence>
<dbReference type="Gene3D" id="3.40.50.300">
    <property type="entry name" value="P-loop containing nucleotide triphosphate hydrolases"/>
    <property type="match status" value="1"/>
</dbReference>
<dbReference type="Pfam" id="PF01057">
    <property type="entry name" value="Parvo_NS1"/>
    <property type="match status" value="1"/>
</dbReference>
<evidence type="ECO:0000256" key="1">
    <source>
        <dbReference type="ARBA" id="ARBA00004147"/>
    </source>
</evidence>
<dbReference type="GO" id="GO:0006260">
    <property type="term" value="P:DNA replication"/>
    <property type="evidence" value="ECO:0007669"/>
    <property type="project" value="UniProtKB-KW"/>
</dbReference>
<dbReference type="GO" id="GO:0005524">
    <property type="term" value="F:ATP binding"/>
    <property type="evidence" value="ECO:0007669"/>
    <property type="project" value="UniProtKB-KW"/>
</dbReference>